<evidence type="ECO:0000256" key="2">
    <source>
        <dbReference type="SAM" id="Phobius"/>
    </source>
</evidence>
<accession>A0A2T0A3M5</accession>
<protein>
    <submittedName>
        <fullName evidence="3">Uncharacterized protein</fullName>
    </submittedName>
</protein>
<feature type="transmembrane region" description="Helical" evidence="2">
    <location>
        <begin position="241"/>
        <end position="260"/>
    </location>
</feature>
<evidence type="ECO:0000313" key="4">
    <source>
        <dbReference type="Proteomes" id="UP000239560"/>
    </source>
</evidence>
<reference evidence="3 4" key="1">
    <citation type="journal article" date="2018" name="Elife">
        <title>Functional genomics of lipid metabolism in the oleaginous yeast Rhodosporidium toruloides.</title>
        <authorList>
            <person name="Coradetti S.T."/>
            <person name="Pinel D."/>
            <person name="Geiselman G."/>
            <person name="Ito M."/>
            <person name="Mondo S."/>
            <person name="Reilly M.C."/>
            <person name="Cheng Y.F."/>
            <person name="Bauer S."/>
            <person name="Grigoriev I."/>
            <person name="Gladden J.M."/>
            <person name="Simmons B.A."/>
            <person name="Brem R."/>
            <person name="Arkin A.P."/>
            <person name="Skerker J.M."/>
        </authorList>
    </citation>
    <scope>NUCLEOTIDE SEQUENCE [LARGE SCALE GENOMIC DNA]</scope>
    <source>
        <strain evidence="3 4">NBRC 0880</strain>
    </source>
</reference>
<dbReference type="GO" id="GO:0016020">
    <property type="term" value="C:membrane"/>
    <property type="evidence" value="ECO:0007669"/>
    <property type="project" value="TreeGrafter"/>
</dbReference>
<organism evidence="3 4">
    <name type="scientific">Rhodotorula toruloides</name>
    <name type="common">Yeast</name>
    <name type="synonym">Rhodosporidium toruloides</name>
    <dbReference type="NCBI Taxonomy" id="5286"/>
    <lineage>
        <taxon>Eukaryota</taxon>
        <taxon>Fungi</taxon>
        <taxon>Dikarya</taxon>
        <taxon>Basidiomycota</taxon>
        <taxon>Pucciniomycotina</taxon>
        <taxon>Microbotryomycetes</taxon>
        <taxon>Sporidiobolales</taxon>
        <taxon>Sporidiobolaceae</taxon>
        <taxon>Rhodotorula</taxon>
    </lineage>
</organism>
<comment type="caution">
    <text evidence="3">The sequence shown here is derived from an EMBL/GenBank/DDBJ whole genome shotgun (WGS) entry which is preliminary data.</text>
</comment>
<feature type="compositionally biased region" description="Polar residues" evidence="1">
    <location>
        <begin position="379"/>
        <end position="393"/>
    </location>
</feature>
<feature type="region of interest" description="Disordered" evidence="1">
    <location>
        <begin position="352"/>
        <end position="444"/>
    </location>
</feature>
<feature type="compositionally biased region" description="Basic residues" evidence="1">
    <location>
        <begin position="432"/>
        <end position="444"/>
    </location>
</feature>
<feature type="transmembrane region" description="Helical" evidence="2">
    <location>
        <begin position="179"/>
        <end position="196"/>
    </location>
</feature>
<dbReference type="PANTHER" id="PTHR16201">
    <property type="entry name" value="SEVEN TRANSMEMBRANE PROTEIN 1-RELATED"/>
    <property type="match status" value="1"/>
</dbReference>
<feature type="transmembrane region" description="Helical" evidence="2">
    <location>
        <begin position="217"/>
        <end position="235"/>
    </location>
</feature>
<sequence>MAVQELTLRMIVSSLFGWLALSTTCAAFVPVVVMNAARMRVSSSPGFLWTWLFGDITNLLGAVLGKLPPTQLALAIWYTAVDVTMIIQLRFFGHLDPLAPDPKPTKVFVKLQERKKKHPRWYKITVAFMSFSAWDDIKLLLFCIAAGLAAGGIYLTLGLHNDPEHFVIEEPRVLDPKSLAFGIVSAATFCIARFPEMRSGENRSKAGIKPQHELDDPLFFNIVSILILSTNGQYLLIQSPWLGGSALSIVLDGVLIWRIAAWQKRWNERKGADGETGAARDTERAARLAKLDEEKAQLEEEWEVEDMHVEAHAPVPTQRDGESKTDYKRRVHAHAVARKDYLENQHLVADIKARGDHRAGRHSKREKDDEKDDYASGGPQDSDSQNFDTFGSSTHHRGRFSNGRDLSRVESDGGDSALGHLPLLLSSNGGGGRKRRSVGSVKRV</sequence>
<feature type="transmembrane region" description="Helical" evidence="2">
    <location>
        <begin position="139"/>
        <end position="159"/>
    </location>
</feature>
<dbReference type="AlphaFoldDB" id="A0A2T0A3M5"/>
<proteinExistence type="predicted"/>
<dbReference type="EMBL" id="LCTV02000009">
    <property type="protein sequence ID" value="PRQ72614.1"/>
    <property type="molecule type" value="Genomic_DNA"/>
</dbReference>
<feature type="compositionally biased region" description="Low complexity" evidence="1">
    <location>
        <begin position="414"/>
        <end position="427"/>
    </location>
</feature>
<dbReference type="InterPro" id="IPR051415">
    <property type="entry name" value="LAAT-1"/>
</dbReference>
<dbReference type="OrthoDB" id="8048523at2759"/>
<gene>
    <name evidence="3" type="ORF">AAT19DRAFT_16538</name>
</gene>
<keyword evidence="2" id="KW-0472">Membrane</keyword>
<name>A0A2T0A3M5_RHOTO</name>
<evidence type="ECO:0000313" key="3">
    <source>
        <dbReference type="EMBL" id="PRQ72614.1"/>
    </source>
</evidence>
<evidence type="ECO:0000256" key="1">
    <source>
        <dbReference type="SAM" id="MobiDB-lite"/>
    </source>
</evidence>
<keyword evidence="2" id="KW-0812">Transmembrane</keyword>
<keyword evidence="2" id="KW-1133">Transmembrane helix</keyword>
<dbReference type="Proteomes" id="UP000239560">
    <property type="component" value="Unassembled WGS sequence"/>
</dbReference>
<feature type="transmembrane region" description="Helical" evidence="2">
    <location>
        <begin position="15"/>
        <end position="34"/>
    </location>
</feature>
<dbReference type="PANTHER" id="PTHR16201:SF44">
    <property type="entry name" value="SEVEN TRANSMEMBRANE PROTEIN 1"/>
    <property type="match status" value="1"/>
</dbReference>